<evidence type="ECO:0000259" key="1">
    <source>
        <dbReference type="PROSITE" id="PS51819"/>
    </source>
</evidence>
<accession>A0ABQ5W2L5</accession>
<protein>
    <submittedName>
        <fullName evidence="2">Glyoxalase</fullName>
    </submittedName>
</protein>
<comment type="caution">
    <text evidence="2">The sequence shown here is derived from an EMBL/GenBank/DDBJ whole genome shotgun (WGS) entry which is preliminary data.</text>
</comment>
<dbReference type="Pfam" id="PF00903">
    <property type="entry name" value="Glyoxalase"/>
    <property type="match status" value="1"/>
</dbReference>
<dbReference type="InterPro" id="IPR037523">
    <property type="entry name" value="VOC_core"/>
</dbReference>
<dbReference type="Proteomes" id="UP001156691">
    <property type="component" value="Unassembled WGS sequence"/>
</dbReference>
<dbReference type="InterPro" id="IPR004360">
    <property type="entry name" value="Glyas_Fos-R_dOase_dom"/>
</dbReference>
<keyword evidence="3" id="KW-1185">Reference proteome</keyword>
<gene>
    <name evidence="2" type="ORF">GCM10010862_13030</name>
</gene>
<dbReference type="InterPro" id="IPR029068">
    <property type="entry name" value="Glyas_Bleomycin-R_OHBP_Dase"/>
</dbReference>
<name>A0ABQ5W2L5_9HYPH</name>
<evidence type="ECO:0000313" key="2">
    <source>
        <dbReference type="EMBL" id="GLQ54044.1"/>
    </source>
</evidence>
<proteinExistence type="predicted"/>
<dbReference type="EMBL" id="BSNS01000007">
    <property type="protein sequence ID" value="GLQ54044.1"/>
    <property type="molecule type" value="Genomic_DNA"/>
</dbReference>
<dbReference type="PROSITE" id="PS51819">
    <property type="entry name" value="VOC"/>
    <property type="match status" value="1"/>
</dbReference>
<sequence>MTNTHFLRGMATSNFFAEDLVAARDWYADLFGVEAYYQVPSREAPAYVEFRIGDDADEFGIIDARYAPGGRQKGPGGAILLWHVDDIEGTLARLKEKGAREFDPVTPRGDSGFVTASVVDPFGNVLGVMYNPHFVELHG</sequence>
<feature type="domain" description="VOC" evidence="1">
    <location>
        <begin position="9"/>
        <end position="131"/>
    </location>
</feature>
<evidence type="ECO:0000313" key="3">
    <source>
        <dbReference type="Proteomes" id="UP001156691"/>
    </source>
</evidence>
<dbReference type="Gene3D" id="3.10.180.10">
    <property type="entry name" value="2,3-Dihydroxybiphenyl 1,2-Dioxygenase, domain 1"/>
    <property type="match status" value="1"/>
</dbReference>
<dbReference type="SUPFAM" id="SSF54593">
    <property type="entry name" value="Glyoxalase/Bleomycin resistance protein/Dihydroxybiphenyl dioxygenase"/>
    <property type="match status" value="1"/>
</dbReference>
<reference evidence="3" key="1">
    <citation type="journal article" date="2019" name="Int. J. Syst. Evol. Microbiol.">
        <title>The Global Catalogue of Microorganisms (GCM) 10K type strain sequencing project: providing services to taxonomists for standard genome sequencing and annotation.</title>
        <authorList>
            <consortium name="The Broad Institute Genomics Platform"/>
            <consortium name="The Broad Institute Genome Sequencing Center for Infectious Disease"/>
            <person name="Wu L."/>
            <person name="Ma J."/>
        </authorList>
    </citation>
    <scope>NUCLEOTIDE SEQUENCE [LARGE SCALE GENOMIC DNA]</scope>
    <source>
        <strain evidence="3">NBRC 112416</strain>
    </source>
</reference>
<dbReference type="RefSeq" id="WP_284339486.1">
    <property type="nucleotide sequence ID" value="NZ_BSNS01000007.1"/>
</dbReference>
<organism evidence="2 3">
    <name type="scientific">Devosia nitrariae</name>
    <dbReference type="NCBI Taxonomy" id="2071872"/>
    <lineage>
        <taxon>Bacteria</taxon>
        <taxon>Pseudomonadati</taxon>
        <taxon>Pseudomonadota</taxon>
        <taxon>Alphaproteobacteria</taxon>
        <taxon>Hyphomicrobiales</taxon>
        <taxon>Devosiaceae</taxon>
        <taxon>Devosia</taxon>
    </lineage>
</organism>